<dbReference type="Proteomes" id="UP000239485">
    <property type="component" value="Unassembled WGS sequence"/>
</dbReference>
<dbReference type="AlphaFoldDB" id="A0A2S6IJ21"/>
<proteinExistence type="predicted"/>
<dbReference type="RefSeq" id="WP_104433163.1">
    <property type="nucleotide sequence ID" value="NZ_PTJD01000008.1"/>
</dbReference>
<dbReference type="OrthoDB" id="4955412at2"/>
<evidence type="ECO:0000256" key="1">
    <source>
        <dbReference type="SAM" id="MobiDB-lite"/>
    </source>
</evidence>
<evidence type="ECO:0008006" key="4">
    <source>
        <dbReference type="Google" id="ProtNLM"/>
    </source>
</evidence>
<protein>
    <recommendedName>
        <fullName evidence="4">ATP-binding protein</fullName>
    </recommendedName>
</protein>
<name>A0A2S6IJ21_9ACTN</name>
<evidence type="ECO:0000313" key="3">
    <source>
        <dbReference type="Proteomes" id="UP000239485"/>
    </source>
</evidence>
<feature type="region of interest" description="Disordered" evidence="1">
    <location>
        <begin position="1"/>
        <end position="41"/>
    </location>
</feature>
<dbReference type="InterPro" id="IPR027417">
    <property type="entry name" value="P-loop_NTPase"/>
</dbReference>
<comment type="caution">
    <text evidence="2">The sequence shown here is derived from an EMBL/GenBank/DDBJ whole genome shotgun (WGS) entry which is preliminary data.</text>
</comment>
<organism evidence="2 3">
    <name type="scientific">Kineococcus xinjiangensis</name>
    <dbReference type="NCBI Taxonomy" id="512762"/>
    <lineage>
        <taxon>Bacteria</taxon>
        <taxon>Bacillati</taxon>
        <taxon>Actinomycetota</taxon>
        <taxon>Actinomycetes</taxon>
        <taxon>Kineosporiales</taxon>
        <taxon>Kineosporiaceae</taxon>
        <taxon>Kineococcus</taxon>
    </lineage>
</organism>
<dbReference type="EMBL" id="PTJD01000008">
    <property type="protein sequence ID" value="PPK94222.1"/>
    <property type="molecule type" value="Genomic_DNA"/>
</dbReference>
<keyword evidence="3" id="KW-1185">Reference proteome</keyword>
<accession>A0A2S6IJ21</accession>
<dbReference type="SUPFAM" id="SSF52540">
    <property type="entry name" value="P-loop containing nucleoside triphosphate hydrolases"/>
    <property type="match status" value="1"/>
</dbReference>
<sequence length="566" mass="60027">MNTHAPEQEQRPPQAAEEERQAPQQAGAPGKGTANKEAAPSQATKLVRLAEESYRLVQGSDGKAYAVDRGGPEIALPLRGRDGLRQRLARTFYAHTGTAPGGSALTDAMGVLEGMAAGRPAVEVALRVASYAPRPDTGSMSGQPGSAGVVLDLGDPTGRVVVIGPGWWGIEDTSPVLFRRTALTSALPVPAMGHRPRGVAALAGFRGLLNVDDAGFSLVVGWLLAALVPDIPHPILALLGEQGTAKSTAAKFCVRILDPSPAPLRSAPKDVKSWAVTAAASWTVALDNVSTIPAWFSDTLCKAVTGDGIVDRSLFTDDDVTVLSFRRVIALTSIDAGALAGDLAERMIPVELERIPPQRRRPDADVETDYRATAPLTLAGLLDLLAEVLAALPDVHLPQLPRMADFARLLAALDAVTGWTTLAAYLARAEEANRAVMEADPLATAVRDLLDRQAVGWSGTSTELLATLNDHAPDPRPRNWPKNASVLGGSLRRLAPALRASGIEVTEQRTGAGRFLNLRRTPPTDDVNRRGEEAQTPTFPIRPESAVIAVTADTRRPDLHKHPRDG</sequence>
<feature type="compositionally biased region" description="Basic and acidic residues" evidence="1">
    <location>
        <begin position="1"/>
        <end position="10"/>
    </location>
</feature>
<reference evidence="2 3" key="1">
    <citation type="submission" date="2018-02" db="EMBL/GenBank/DDBJ databases">
        <title>Genomic Encyclopedia of Archaeal and Bacterial Type Strains, Phase II (KMG-II): from individual species to whole genera.</title>
        <authorList>
            <person name="Goeker M."/>
        </authorList>
    </citation>
    <scope>NUCLEOTIDE SEQUENCE [LARGE SCALE GENOMIC DNA]</scope>
    <source>
        <strain evidence="2 3">DSM 22857</strain>
    </source>
</reference>
<evidence type="ECO:0000313" key="2">
    <source>
        <dbReference type="EMBL" id="PPK94222.1"/>
    </source>
</evidence>
<gene>
    <name evidence="2" type="ORF">CLV92_108124</name>
</gene>